<feature type="compositionally biased region" description="Polar residues" evidence="1">
    <location>
        <begin position="17"/>
        <end position="29"/>
    </location>
</feature>
<evidence type="ECO:0000313" key="2">
    <source>
        <dbReference type="EMBL" id="KZV31364.1"/>
    </source>
</evidence>
<sequence length="1226" mass="136432">MDSREEATADGHHHLATTYNSGSATTTMALQKKRARRVSFAEMTSVHFFDRDEEDNETPVAKAAKVDGVSATELDFGVELEQSKEIDGEDIDVEEMEMPRSFLRPLGSPSPGGSTMGSASSNDEDNFFGPVSASFIRPGRLSDSAASDDTHDVTMDSTAFSMHYRSLARSDSGGDLKTPSVGQLHFEDKTPINANVDSSMVSSSLKKLRPKPFSPKSKLSSSHNSNDMSLIVQNVNRYDYEKLSPGLDALLAESKKNMLSVTATDDVATSQSPKSAENEYLLSLNHRDNTVSLSNYSRKEQDVTYSRDKPNGDASDVGSKLDGPDGIVGSFSPKQLLPNAFDVTARCLSDYRPNSSPYQLSKDEYESPLVLSKSPVRLQRLLTAPSPCKDLENNSSLQEKPDFFLSIENIGHQDTETPIQRSISKLESMEKSSFSSVFSARVDNNTIKTLEFVKSPIDSISCKNCDIFNTDLMKDIVTQEKLANACQSKELKNSSSMVNDSIKSLKHVSDQNHLEEHLDYITSAKSPPSLIAKKLSSVLNYGRIAGSNLKHGSFTKMSCEDALTTKTESLLAEIASTVEKRAIVTPSNDVSSREKILDEKFLAPQGCQLVQPKVLVLQNLAKQSMNSDKDQSVASEEFPVDPNLSTETGKVDVDLEMRASSNLPTSEVNHVKQLIVMEATDGRKTDISNMDNLRGTDTALGKDNKSQVQPNILDRDIKNSTNSSRFADNLAGEEIRAISGGTVSSSPIENLNEVNLLKRSRKFQRGQSNDLGTLECPNHDDMEAMVGRERKHWSNIFSKFSEDTKDLIFGSDYVFDFKMFDVLRDLLVHLHKSKLYEILFTDATPKVSYTSNNHVISTSALKYLQIERTAETHAMLWRIALEKAKLQLNHLRKESLLKRLQLLSSRIQESQLIRTDLPSCSMEMSTFDTQVHCVGYPPLSVDHNERNEQCVRHEKMAAMRSALEASERKISNLNRKLHASCKIGTEPGCGDTIALVNEHFMERAYCRFARLDMQMWVVHSVDNVNYQHNIVLDYLGLVVQSIKVVVRPTASTSFSFEANDTNFMKNFPNMDACTAVKFVFNSKINCKYAGSKTLVREMQVTNSLLGTMLDVFEEVQLAQLEFKNLTESSFCSPSDEQLVLKLRFNNFIAAKKVILELDMSCLKRGIYPSDILPFQIALPTGVQKCSWSELIFDEIEDALKVLEIGYMRIMRLCSCVSQVVQAASSA</sequence>
<feature type="region of interest" description="Disordered" evidence="1">
    <location>
        <begin position="292"/>
        <end position="321"/>
    </location>
</feature>
<dbReference type="EMBL" id="KV007509">
    <property type="protein sequence ID" value="KZV31364.1"/>
    <property type="molecule type" value="Genomic_DNA"/>
</dbReference>
<protein>
    <submittedName>
        <fullName evidence="2">Uncharacterized protein</fullName>
    </submittedName>
</protein>
<dbReference type="PANTHER" id="PTHR35707">
    <property type="entry name" value="OS06G0608100 PROTEIN"/>
    <property type="match status" value="1"/>
</dbReference>
<name>A0A2Z7B9Y4_9LAMI</name>
<proteinExistence type="predicted"/>
<accession>A0A2Z7B9Y4</accession>
<feature type="compositionally biased region" description="Basic and acidic residues" evidence="1">
    <location>
        <begin position="297"/>
        <end position="311"/>
    </location>
</feature>
<dbReference type="Proteomes" id="UP000250235">
    <property type="component" value="Unassembled WGS sequence"/>
</dbReference>
<reference evidence="2 3" key="1">
    <citation type="journal article" date="2015" name="Proc. Natl. Acad. Sci. U.S.A.">
        <title>The resurrection genome of Boea hygrometrica: A blueprint for survival of dehydration.</title>
        <authorList>
            <person name="Xiao L."/>
            <person name="Yang G."/>
            <person name="Zhang L."/>
            <person name="Yang X."/>
            <person name="Zhao S."/>
            <person name="Ji Z."/>
            <person name="Zhou Q."/>
            <person name="Hu M."/>
            <person name="Wang Y."/>
            <person name="Chen M."/>
            <person name="Xu Y."/>
            <person name="Jin H."/>
            <person name="Xiao X."/>
            <person name="Hu G."/>
            <person name="Bao F."/>
            <person name="Hu Y."/>
            <person name="Wan P."/>
            <person name="Li L."/>
            <person name="Deng X."/>
            <person name="Kuang T."/>
            <person name="Xiang C."/>
            <person name="Zhu J.K."/>
            <person name="Oliver M.J."/>
            <person name="He Y."/>
        </authorList>
    </citation>
    <scope>NUCLEOTIDE SEQUENCE [LARGE SCALE GENOMIC DNA]</scope>
    <source>
        <strain evidence="3">cv. XS01</strain>
    </source>
</reference>
<evidence type="ECO:0000256" key="1">
    <source>
        <dbReference type="SAM" id="MobiDB-lite"/>
    </source>
</evidence>
<feature type="region of interest" description="Disordered" evidence="1">
    <location>
        <begin position="627"/>
        <end position="647"/>
    </location>
</feature>
<gene>
    <name evidence="2" type="ORF">F511_05468</name>
</gene>
<dbReference type="PANTHER" id="PTHR35707:SF1">
    <property type="entry name" value="SPC7 KINETOCHORE PROTEIN DOMAIN-CONTAINING PROTEIN"/>
    <property type="match status" value="1"/>
</dbReference>
<feature type="compositionally biased region" description="Basic and acidic residues" evidence="1">
    <location>
        <begin position="1"/>
        <end position="13"/>
    </location>
</feature>
<organism evidence="2 3">
    <name type="scientific">Dorcoceras hygrometricum</name>
    <dbReference type="NCBI Taxonomy" id="472368"/>
    <lineage>
        <taxon>Eukaryota</taxon>
        <taxon>Viridiplantae</taxon>
        <taxon>Streptophyta</taxon>
        <taxon>Embryophyta</taxon>
        <taxon>Tracheophyta</taxon>
        <taxon>Spermatophyta</taxon>
        <taxon>Magnoliopsida</taxon>
        <taxon>eudicotyledons</taxon>
        <taxon>Gunneridae</taxon>
        <taxon>Pentapetalae</taxon>
        <taxon>asterids</taxon>
        <taxon>lamiids</taxon>
        <taxon>Lamiales</taxon>
        <taxon>Gesneriaceae</taxon>
        <taxon>Didymocarpoideae</taxon>
        <taxon>Trichosporeae</taxon>
        <taxon>Loxocarpinae</taxon>
        <taxon>Dorcoceras</taxon>
    </lineage>
</organism>
<keyword evidence="3" id="KW-1185">Reference proteome</keyword>
<feature type="region of interest" description="Disordered" evidence="1">
    <location>
        <begin position="197"/>
        <end position="225"/>
    </location>
</feature>
<dbReference type="OrthoDB" id="1929367at2759"/>
<evidence type="ECO:0000313" key="3">
    <source>
        <dbReference type="Proteomes" id="UP000250235"/>
    </source>
</evidence>
<dbReference type="AlphaFoldDB" id="A0A2Z7B9Y4"/>
<feature type="region of interest" description="Disordered" evidence="1">
    <location>
        <begin position="1"/>
        <end position="30"/>
    </location>
</feature>